<dbReference type="Pfam" id="PF13181">
    <property type="entry name" value="TPR_8"/>
    <property type="match status" value="2"/>
</dbReference>
<dbReference type="InterPro" id="IPR011990">
    <property type="entry name" value="TPR-like_helical_dom_sf"/>
</dbReference>
<dbReference type="PANTHER" id="PTHR21405:SF0">
    <property type="entry name" value="TETRATRICOPEPTIDE REPEAT PROTEIN 36"/>
    <property type="match status" value="1"/>
</dbReference>
<protein>
    <recommendedName>
        <fullName evidence="4">Tetratricopeptide repeat protein 36</fullName>
    </recommendedName>
</protein>
<proteinExistence type="inferred from homology"/>
<evidence type="ECO:0000256" key="1">
    <source>
        <dbReference type="ARBA" id="ARBA00006995"/>
    </source>
</evidence>
<dbReference type="EMBL" id="JARBHB010000001">
    <property type="protein sequence ID" value="KAJ8894942.1"/>
    <property type="molecule type" value="Genomic_DNA"/>
</dbReference>
<evidence type="ECO:0000313" key="2">
    <source>
        <dbReference type="EMBL" id="KAJ8894942.1"/>
    </source>
</evidence>
<gene>
    <name evidence="2" type="ORF">PR048_000249</name>
</gene>
<dbReference type="InterPro" id="IPR038906">
    <property type="entry name" value="TTC36"/>
</dbReference>
<dbReference type="SMART" id="SM00028">
    <property type="entry name" value="TPR"/>
    <property type="match status" value="3"/>
</dbReference>
<sequence length="151" mass="16611">MISDNEPQTPEVIQAKELEMEGVKAAESGDIDLAIGIFTRAINILPSLPSCYNNRAQAYRLQDNIEGALADVNRAITLSNGLGRTGCQALCQRGIIHRKEGREDDAREDFEAAYKLGSQFAKMQLVQLNPYAALCNKMLHDVFVKLQSGEA</sequence>
<dbReference type="Gene3D" id="1.25.40.10">
    <property type="entry name" value="Tetratricopeptide repeat domain"/>
    <property type="match status" value="1"/>
</dbReference>
<name>A0ABQ9IE34_9NEOP</name>
<evidence type="ECO:0008006" key="4">
    <source>
        <dbReference type="Google" id="ProtNLM"/>
    </source>
</evidence>
<dbReference type="Proteomes" id="UP001159363">
    <property type="component" value="Chromosome 1"/>
</dbReference>
<reference evidence="2 3" key="1">
    <citation type="submission" date="2023-02" db="EMBL/GenBank/DDBJ databases">
        <title>LHISI_Scaffold_Assembly.</title>
        <authorList>
            <person name="Stuart O.P."/>
            <person name="Cleave R."/>
            <person name="Magrath M.J.L."/>
            <person name="Mikheyev A.S."/>
        </authorList>
    </citation>
    <scope>NUCLEOTIDE SEQUENCE [LARGE SCALE GENOMIC DNA]</scope>
    <source>
        <strain evidence="2">Daus_M_001</strain>
        <tissue evidence="2">Leg muscle</tissue>
    </source>
</reference>
<organism evidence="2 3">
    <name type="scientific">Dryococelus australis</name>
    <dbReference type="NCBI Taxonomy" id="614101"/>
    <lineage>
        <taxon>Eukaryota</taxon>
        <taxon>Metazoa</taxon>
        <taxon>Ecdysozoa</taxon>
        <taxon>Arthropoda</taxon>
        <taxon>Hexapoda</taxon>
        <taxon>Insecta</taxon>
        <taxon>Pterygota</taxon>
        <taxon>Neoptera</taxon>
        <taxon>Polyneoptera</taxon>
        <taxon>Phasmatodea</taxon>
        <taxon>Verophasmatodea</taxon>
        <taxon>Anareolatae</taxon>
        <taxon>Phasmatidae</taxon>
        <taxon>Eurycanthinae</taxon>
        <taxon>Dryococelus</taxon>
    </lineage>
</organism>
<dbReference type="InterPro" id="IPR019734">
    <property type="entry name" value="TPR_rpt"/>
</dbReference>
<evidence type="ECO:0000313" key="3">
    <source>
        <dbReference type="Proteomes" id="UP001159363"/>
    </source>
</evidence>
<comment type="caution">
    <text evidence="2">The sequence shown here is derived from an EMBL/GenBank/DDBJ whole genome shotgun (WGS) entry which is preliminary data.</text>
</comment>
<comment type="similarity">
    <text evidence="1">Belongs to the TTC36 family.</text>
</comment>
<accession>A0ABQ9IE34</accession>
<dbReference type="SUPFAM" id="SSF48452">
    <property type="entry name" value="TPR-like"/>
    <property type="match status" value="1"/>
</dbReference>
<keyword evidence="3" id="KW-1185">Reference proteome</keyword>
<dbReference type="PANTHER" id="PTHR21405">
    <property type="entry name" value="CDNA SEQUENCE BC021608"/>
    <property type="match status" value="1"/>
</dbReference>